<dbReference type="InterPro" id="IPR047264">
    <property type="entry name" value="Cupin_HpaA-like_N"/>
</dbReference>
<dbReference type="Pfam" id="PF02311">
    <property type="entry name" value="AraC_binding"/>
    <property type="match status" value="1"/>
</dbReference>
<reference evidence="5 6" key="1">
    <citation type="submission" date="2019-06" db="EMBL/GenBank/DDBJ databases">
        <title>Rhizobium sp. CL12 isolated from roots of soybean.</title>
        <authorList>
            <person name="Wang C."/>
        </authorList>
    </citation>
    <scope>NUCLEOTIDE SEQUENCE [LARGE SCALE GENOMIC DNA]</scope>
    <source>
        <strain evidence="5 6">CL12</strain>
    </source>
</reference>
<keyword evidence="6" id="KW-1185">Reference proteome</keyword>
<keyword evidence="1" id="KW-0805">Transcription regulation</keyword>
<dbReference type="OrthoDB" id="9814125at2"/>
<dbReference type="Gene3D" id="1.10.10.60">
    <property type="entry name" value="Homeodomain-like"/>
    <property type="match status" value="1"/>
</dbReference>
<accession>A0A504U2S8</accession>
<keyword evidence="3" id="KW-0804">Transcription</keyword>
<name>A0A504U2S8_9HYPH</name>
<organism evidence="5 6">
    <name type="scientific">Rhizobium glycinendophyticum</name>
    <dbReference type="NCBI Taxonomy" id="2589807"/>
    <lineage>
        <taxon>Bacteria</taxon>
        <taxon>Pseudomonadati</taxon>
        <taxon>Pseudomonadota</taxon>
        <taxon>Alphaproteobacteria</taxon>
        <taxon>Hyphomicrobiales</taxon>
        <taxon>Rhizobiaceae</taxon>
        <taxon>Rhizobium/Agrobacterium group</taxon>
        <taxon>Rhizobium</taxon>
    </lineage>
</organism>
<comment type="caution">
    <text evidence="5">The sequence shown here is derived from an EMBL/GenBank/DDBJ whole genome shotgun (WGS) entry which is preliminary data.</text>
</comment>
<evidence type="ECO:0000313" key="5">
    <source>
        <dbReference type="EMBL" id="TPP04665.1"/>
    </source>
</evidence>
<dbReference type="InterPro" id="IPR050204">
    <property type="entry name" value="AraC_XylS_family_regulators"/>
</dbReference>
<dbReference type="InterPro" id="IPR003313">
    <property type="entry name" value="AraC-bd"/>
</dbReference>
<dbReference type="GO" id="GO:0043565">
    <property type="term" value="F:sequence-specific DNA binding"/>
    <property type="evidence" value="ECO:0007669"/>
    <property type="project" value="InterPro"/>
</dbReference>
<evidence type="ECO:0000256" key="1">
    <source>
        <dbReference type="ARBA" id="ARBA00023015"/>
    </source>
</evidence>
<dbReference type="SUPFAM" id="SSF51182">
    <property type="entry name" value="RmlC-like cupins"/>
    <property type="match status" value="1"/>
</dbReference>
<evidence type="ECO:0000256" key="3">
    <source>
        <dbReference type="ARBA" id="ARBA00023163"/>
    </source>
</evidence>
<evidence type="ECO:0000313" key="6">
    <source>
        <dbReference type="Proteomes" id="UP000316429"/>
    </source>
</evidence>
<protein>
    <submittedName>
        <fullName evidence="5">Helix-turn-helix domain-containing protein</fullName>
    </submittedName>
</protein>
<dbReference type="GO" id="GO:0003700">
    <property type="term" value="F:DNA-binding transcription factor activity"/>
    <property type="evidence" value="ECO:0007669"/>
    <property type="project" value="InterPro"/>
</dbReference>
<dbReference type="InterPro" id="IPR014710">
    <property type="entry name" value="RmlC-like_jellyroll"/>
</dbReference>
<dbReference type="RefSeq" id="WP_140832236.1">
    <property type="nucleotide sequence ID" value="NZ_VFYP01000007.1"/>
</dbReference>
<evidence type="ECO:0000256" key="2">
    <source>
        <dbReference type="ARBA" id="ARBA00023125"/>
    </source>
</evidence>
<dbReference type="SMART" id="SM00342">
    <property type="entry name" value="HTH_ARAC"/>
    <property type="match status" value="1"/>
</dbReference>
<feature type="domain" description="HTH araC/xylS-type" evidence="4">
    <location>
        <begin position="190"/>
        <end position="288"/>
    </location>
</feature>
<dbReference type="PANTHER" id="PTHR46796">
    <property type="entry name" value="HTH-TYPE TRANSCRIPTIONAL ACTIVATOR RHAS-RELATED"/>
    <property type="match status" value="1"/>
</dbReference>
<evidence type="ECO:0000259" key="4">
    <source>
        <dbReference type="PROSITE" id="PS01124"/>
    </source>
</evidence>
<dbReference type="Gene3D" id="2.60.120.10">
    <property type="entry name" value="Jelly Rolls"/>
    <property type="match status" value="1"/>
</dbReference>
<dbReference type="Proteomes" id="UP000316429">
    <property type="component" value="Unassembled WGS sequence"/>
</dbReference>
<dbReference type="AlphaFoldDB" id="A0A504U2S8"/>
<dbReference type="PANTHER" id="PTHR46796:SF13">
    <property type="entry name" value="HTH-TYPE TRANSCRIPTIONAL ACTIVATOR RHAS"/>
    <property type="match status" value="1"/>
</dbReference>
<dbReference type="InterPro" id="IPR018060">
    <property type="entry name" value="HTH_AraC"/>
</dbReference>
<dbReference type="InterPro" id="IPR011051">
    <property type="entry name" value="RmlC_Cupin_sf"/>
</dbReference>
<dbReference type="EMBL" id="VFYP01000007">
    <property type="protein sequence ID" value="TPP04665.1"/>
    <property type="molecule type" value="Genomic_DNA"/>
</dbReference>
<gene>
    <name evidence="5" type="ORF">FJQ55_22195</name>
</gene>
<sequence length="313" mass="34601">MAGSIPTYQLYGEHENSSAQFRLHCETIPSRSSLHHWEIGQHRHEHFFQILLITGGSGDAVYGSEIVRFEPVSVLTIPPSIGHGFRFSADIDGFVFTILTSRLPIRPGEPGSVGAFLSRPRVTRLPENRGQASPVRSALESVVEEWTARRSGRSVLMENGLATALVLTARIAAEGADETETSDDNDRRLDALLALLHREVRQHRPASYYARALGISTTHLARIVKAKTGLSTQNLIAQRLLEEAQRELLFTPDSVQGVAYRLGFADPAYFSRFFTRQTGLTPRTWKQREQARLAQDEGPGIYIDKGSAPVSGG</sequence>
<proteinExistence type="predicted"/>
<dbReference type="PROSITE" id="PS01124">
    <property type="entry name" value="HTH_ARAC_FAMILY_2"/>
    <property type="match status" value="1"/>
</dbReference>
<keyword evidence="2" id="KW-0238">DNA-binding</keyword>
<dbReference type="InterPro" id="IPR009057">
    <property type="entry name" value="Homeodomain-like_sf"/>
</dbReference>
<dbReference type="SUPFAM" id="SSF46689">
    <property type="entry name" value="Homeodomain-like"/>
    <property type="match status" value="1"/>
</dbReference>
<dbReference type="CDD" id="cd06999">
    <property type="entry name" value="cupin_HpaA-like_N"/>
    <property type="match status" value="1"/>
</dbReference>
<dbReference type="Pfam" id="PF12833">
    <property type="entry name" value="HTH_18"/>
    <property type="match status" value="1"/>
</dbReference>